<gene>
    <name evidence="1" type="ORF">HNQ05_001654</name>
</gene>
<comment type="caution">
    <text evidence="1">The sequence shown here is derived from an EMBL/GenBank/DDBJ whole genome shotgun (WGS) entry which is preliminary data.</text>
</comment>
<dbReference type="RefSeq" id="WP_183677743.1">
    <property type="nucleotide sequence ID" value="NZ_JACHEZ010000005.1"/>
</dbReference>
<proteinExistence type="predicted"/>
<accession>A0ABR6P2Q6</accession>
<reference evidence="1 2" key="1">
    <citation type="submission" date="2020-08" db="EMBL/GenBank/DDBJ databases">
        <title>Genomic Encyclopedia of Type Strains, Phase IV (KMG-IV): sequencing the most valuable type-strain genomes for metagenomic binning, comparative biology and taxonomic classification.</title>
        <authorList>
            <person name="Goeker M."/>
        </authorList>
    </citation>
    <scope>NUCLEOTIDE SEQUENCE [LARGE SCALE GENOMIC DNA]</scope>
    <source>
        <strain evidence="1 2">DSM 15757</strain>
    </source>
</reference>
<name>A0ABR6P2Q6_9DEIN</name>
<organism evidence="1 2">
    <name type="scientific">Oceanithermus desulfurans</name>
    <dbReference type="NCBI Taxonomy" id="227924"/>
    <lineage>
        <taxon>Bacteria</taxon>
        <taxon>Thermotogati</taxon>
        <taxon>Deinococcota</taxon>
        <taxon>Deinococci</taxon>
        <taxon>Thermales</taxon>
        <taxon>Thermaceae</taxon>
        <taxon>Oceanithermus</taxon>
    </lineage>
</organism>
<evidence type="ECO:0000313" key="1">
    <source>
        <dbReference type="EMBL" id="MBB6030276.1"/>
    </source>
</evidence>
<evidence type="ECO:0008006" key="3">
    <source>
        <dbReference type="Google" id="ProtNLM"/>
    </source>
</evidence>
<evidence type="ECO:0000313" key="2">
    <source>
        <dbReference type="Proteomes" id="UP000587579"/>
    </source>
</evidence>
<sequence>MRWAALAFLLGTAVLARPQPLELQAFWGAGAWASAPVYFGLQGRYQDEAAFLRWYLDGRLRLGAPVRGEGEAWLELAPAGWLRLRAGFAPWFAAPPAEGSGWGGRAEWAPGGSWRLAAAAEAAGVFGAGLGYVAGPLEAWVWARNDGPAFYARGARGRWRAVGWYRAGYAAVRPRRAGLRLEARAGLWSGYGGWRSDTGVFLGGSWLGPLRLDLEGRWNPGRAAAAGLHAEYPLAPGVALAGRFDYAFRPFRAGSLGLELRVDAYAAPVSQGE</sequence>
<dbReference type="Proteomes" id="UP000587579">
    <property type="component" value="Unassembled WGS sequence"/>
</dbReference>
<dbReference type="EMBL" id="JACHEZ010000005">
    <property type="protein sequence ID" value="MBB6030276.1"/>
    <property type="molecule type" value="Genomic_DNA"/>
</dbReference>
<keyword evidence="2" id="KW-1185">Reference proteome</keyword>
<protein>
    <recommendedName>
        <fullName evidence="3">Cellulose biosynthesis protein BcsS</fullName>
    </recommendedName>
</protein>